<dbReference type="EMBL" id="CP038437">
    <property type="protein sequence ID" value="QEM82061.1"/>
    <property type="molecule type" value="Genomic_DNA"/>
</dbReference>
<dbReference type="Pfam" id="PF17645">
    <property type="entry name" value="Amdase"/>
    <property type="match status" value="1"/>
</dbReference>
<organism evidence="1 2">
    <name type="scientific">Halomonas binhaiensis</name>
    <dbReference type="NCBI Taxonomy" id="2562282"/>
    <lineage>
        <taxon>Bacteria</taxon>
        <taxon>Pseudomonadati</taxon>
        <taxon>Pseudomonadota</taxon>
        <taxon>Gammaproteobacteria</taxon>
        <taxon>Oceanospirillales</taxon>
        <taxon>Halomonadaceae</taxon>
        <taxon>Halomonas</taxon>
    </lineage>
</organism>
<dbReference type="AlphaFoldDB" id="A0A5C1NGS5"/>
<gene>
    <name evidence="1" type="ORF">E4T21_11270</name>
</gene>
<dbReference type="PANTHER" id="PTHR40267">
    <property type="entry name" value="BLR3294 PROTEIN"/>
    <property type="match status" value="1"/>
</dbReference>
<protein>
    <recommendedName>
        <fullName evidence="3">Maleate cis-trans isomerase</fullName>
    </recommendedName>
</protein>
<evidence type="ECO:0008006" key="3">
    <source>
        <dbReference type="Google" id="ProtNLM"/>
    </source>
</evidence>
<dbReference type="OrthoDB" id="483160at2"/>
<keyword evidence="2" id="KW-1185">Reference proteome</keyword>
<dbReference type="PANTHER" id="PTHR40267:SF1">
    <property type="entry name" value="BLR3294 PROTEIN"/>
    <property type="match status" value="1"/>
</dbReference>
<dbReference type="InterPro" id="IPR026286">
    <property type="entry name" value="MaiA/AMDase"/>
</dbReference>
<dbReference type="Proteomes" id="UP000324285">
    <property type="component" value="Chromosome"/>
</dbReference>
<dbReference type="Gene3D" id="3.40.50.12500">
    <property type="match status" value="1"/>
</dbReference>
<evidence type="ECO:0000313" key="1">
    <source>
        <dbReference type="EMBL" id="QEM82061.1"/>
    </source>
</evidence>
<sequence>MIKTLGILLPDDGPDDYEWYALSGEAVPGDGALPRIAVGKVKSDGHHEPAALTALGAVARLAPVGEGLVRGYGARALVWACTSGSFIGGFDWARDQAAGLEAALGVPVTSTALAFQQALVALGESKVDLLSPYPEEVTERLVRFLGEGGVTVVHCKALDCPYAADSNQLDIVAAVEAFGREHPGSTNTLLVPDTAVNTLSRLDAMAGQAGRSVLTANQVSLWAGLGLLDGAEVPVRYLRQLANWCQ</sequence>
<accession>A0A5C1NGS5</accession>
<dbReference type="KEGG" id="hbh:E4T21_11270"/>
<evidence type="ECO:0000313" key="2">
    <source>
        <dbReference type="Proteomes" id="UP000324285"/>
    </source>
</evidence>
<reference evidence="1" key="1">
    <citation type="submission" date="2021-02" db="EMBL/GenBank/DDBJ databases">
        <title>Strain Y2R2, a novel species of the genus Halomonas.</title>
        <authorList>
            <person name="Huang H."/>
        </authorList>
    </citation>
    <scope>NUCLEOTIDE SEQUENCE</scope>
    <source>
        <strain evidence="1">Y2R2</strain>
    </source>
</reference>
<dbReference type="RefSeq" id="WP_149285071.1">
    <property type="nucleotide sequence ID" value="NZ_CP038437.2"/>
</dbReference>
<proteinExistence type="predicted"/>
<name>A0A5C1NGS5_9GAMM</name>
<dbReference type="InterPro" id="IPR053714">
    <property type="entry name" value="Iso_Racemase_Enz_sf"/>
</dbReference>